<dbReference type="EnsemblPlants" id="Kaladp0051s0099.1.v1.1">
    <property type="protein sequence ID" value="Kaladp0051s0099.1.v1.1"/>
    <property type="gene ID" value="Kaladp0051s0099.v1.1"/>
</dbReference>
<feature type="domain" description="HTH myb-type" evidence="5">
    <location>
        <begin position="615"/>
        <end position="671"/>
    </location>
</feature>
<feature type="compositionally biased region" description="Polar residues" evidence="3">
    <location>
        <begin position="505"/>
        <end position="526"/>
    </location>
</feature>
<dbReference type="SUPFAM" id="SSF46689">
    <property type="entry name" value="Homeodomain-like"/>
    <property type="match status" value="1"/>
</dbReference>
<dbReference type="InterPro" id="IPR017930">
    <property type="entry name" value="Myb_dom"/>
</dbReference>
<name>A0A7N0U2A9_KALFE</name>
<accession>A0A7N0U2A9</accession>
<keyword evidence="2" id="KW-0539">Nucleus</keyword>
<dbReference type="PANTHER" id="PTHR46993:SF6">
    <property type="entry name" value="MYB TRANSCRIPTION FACTOR"/>
    <property type="match status" value="1"/>
</dbReference>
<evidence type="ECO:0000313" key="7">
    <source>
        <dbReference type="Proteomes" id="UP000594263"/>
    </source>
</evidence>
<evidence type="ECO:0000313" key="6">
    <source>
        <dbReference type="EnsemblPlants" id="Kaladp0051s0099.1.v1.1"/>
    </source>
</evidence>
<organism evidence="6 7">
    <name type="scientific">Kalanchoe fedtschenkoi</name>
    <name type="common">Lavender scallops</name>
    <name type="synonym">South American air plant</name>
    <dbReference type="NCBI Taxonomy" id="63787"/>
    <lineage>
        <taxon>Eukaryota</taxon>
        <taxon>Viridiplantae</taxon>
        <taxon>Streptophyta</taxon>
        <taxon>Embryophyta</taxon>
        <taxon>Tracheophyta</taxon>
        <taxon>Spermatophyta</taxon>
        <taxon>Magnoliopsida</taxon>
        <taxon>eudicotyledons</taxon>
        <taxon>Gunneridae</taxon>
        <taxon>Pentapetalae</taxon>
        <taxon>Saxifragales</taxon>
        <taxon>Crassulaceae</taxon>
        <taxon>Kalanchoe</taxon>
    </lineage>
</organism>
<sequence>MGSGGIVDKWLVELAIRTAKDDKVVAKTLSLAPRLRDDVGLKKIVLLRGIESEMDEGSVSERMLDALEVAFELDRRQGLDVLESMKVAYCSVAVDCVARFVKSVGGGDVYLKAVERVWRRRIGPLIALNVDLVSEQLESWRDTVESAIWDDNVRDKLFVTNTRYEALVAIKGYLDEAWKIVGPSFLELLASSELGKSLVKAQQQLCLPSISEPSEGEPQRPFDMPGIFNHNAQVLSDPSNLVSCNDQEDVAKILTQNLGDNSKSPADIYHKEVSEASFCAHTVNRHLDENMRLADCGIAEEQNLLQSSSGLARDQSDNVELVHVKSKVAEDATLPLPGVCATNSFVCDDHLKGAGTDFVNELKADLRSSSAQGNLQSLNNSKAHYKDTRKLRVRSKHVGRPNKRPKPVRVNNSEDWDLEGLDTQYHPLPENEVIKVREELKSSSRELQAAVKDPLPDALRVAEAVISDVSRNCIPQGAPAASITDRETPNFQDVEVDRGRDKASTSHSAEVITSNTEGKTMNLRTNKSYERDPRDAAGNASPPETVGDGDNNVQNEGSRHGNRRQRANLWERDASARTYEWDDSIDGSQEENYGLPTPKTHVNPPRKNNGSVKYARRRHIKRWSLLEEDTLRAGVQRFGKGNWKMILVTYRDIFEERTDVDLKDKWRRMTK</sequence>
<reference evidence="6" key="1">
    <citation type="submission" date="2021-01" db="UniProtKB">
        <authorList>
            <consortium name="EnsemblPlants"/>
        </authorList>
    </citation>
    <scope>IDENTIFICATION</scope>
</reference>
<dbReference type="InterPro" id="IPR001005">
    <property type="entry name" value="SANT/Myb"/>
</dbReference>
<evidence type="ECO:0000256" key="1">
    <source>
        <dbReference type="ARBA" id="ARBA00004123"/>
    </source>
</evidence>
<evidence type="ECO:0000256" key="3">
    <source>
        <dbReference type="SAM" id="MobiDB-lite"/>
    </source>
</evidence>
<feature type="domain" description="Myb-like" evidence="4">
    <location>
        <begin position="622"/>
        <end position="670"/>
    </location>
</feature>
<dbReference type="PROSITE" id="PS50090">
    <property type="entry name" value="MYB_LIKE"/>
    <property type="match status" value="1"/>
</dbReference>
<dbReference type="PROSITE" id="PS51294">
    <property type="entry name" value="HTH_MYB"/>
    <property type="match status" value="1"/>
</dbReference>
<dbReference type="AlphaFoldDB" id="A0A7N0U2A9"/>
<dbReference type="CDD" id="cd11660">
    <property type="entry name" value="SANT_TRF"/>
    <property type="match status" value="1"/>
</dbReference>
<feature type="region of interest" description="Disordered" evidence="3">
    <location>
        <begin position="496"/>
        <end position="614"/>
    </location>
</feature>
<comment type="subcellular location">
    <subcellularLocation>
        <location evidence="1">Nucleus</location>
    </subcellularLocation>
</comment>
<dbReference type="PANTHER" id="PTHR46993">
    <property type="entry name" value="MYB TRANSCRIPTION FACTOR"/>
    <property type="match status" value="1"/>
</dbReference>
<dbReference type="Gene3D" id="1.10.246.220">
    <property type="match status" value="1"/>
</dbReference>
<dbReference type="OMA" id="NWATIRS"/>
<dbReference type="InterPro" id="IPR009057">
    <property type="entry name" value="Homeodomain-like_sf"/>
</dbReference>
<dbReference type="Gramene" id="Kaladp0051s0099.1.v1.1">
    <property type="protein sequence ID" value="Kaladp0051s0099.1.v1.1"/>
    <property type="gene ID" value="Kaladp0051s0099.v1.1"/>
</dbReference>
<dbReference type="GO" id="GO:0005634">
    <property type="term" value="C:nucleus"/>
    <property type="evidence" value="ECO:0007669"/>
    <property type="project" value="UniProtKB-SubCell"/>
</dbReference>
<proteinExistence type="predicted"/>
<evidence type="ECO:0000259" key="5">
    <source>
        <dbReference type="PROSITE" id="PS51294"/>
    </source>
</evidence>
<evidence type="ECO:0000259" key="4">
    <source>
        <dbReference type="PROSITE" id="PS50090"/>
    </source>
</evidence>
<protein>
    <submittedName>
        <fullName evidence="6">Uncharacterized protein</fullName>
    </submittedName>
</protein>
<dbReference type="Proteomes" id="UP000594263">
    <property type="component" value="Unplaced"/>
</dbReference>
<keyword evidence="7" id="KW-1185">Reference proteome</keyword>
<evidence type="ECO:0000256" key="2">
    <source>
        <dbReference type="ARBA" id="ARBA00023242"/>
    </source>
</evidence>